<dbReference type="EMBL" id="SRLO01000003">
    <property type="protein sequence ID" value="TNN88919.1"/>
    <property type="molecule type" value="Genomic_DNA"/>
</dbReference>
<proteinExistence type="predicted"/>
<name>A0A4Z2JF88_9TELE</name>
<reference evidence="2 3" key="1">
    <citation type="submission" date="2019-03" db="EMBL/GenBank/DDBJ databases">
        <title>First draft genome of Liparis tanakae, snailfish: a comprehensive survey of snailfish specific genes.</title>
        <authorList>
            <person name="Kim W."/>
            <person name="Song I."/>
            <person name="Jeong J.-H."/>
            <person name="Kim D."/>
            <person name="Kim S."/>
            <person name="Ryu S."/>
            <person name="Song J.Y."/>
            <person name="Lee S.K."/>
        </authorList>
    </citation>
    <scope>NUCLEOTIDE SEQUENCE [LARGE SCALE GENOMIC DNA]</scope>
    <source>
        <tissue evidence="2">Muscle</tissue>
    </source>
</reference>
<keyword evidence="1" id="KW-0812">Transmembrane</keyword>
<organism evidence="2 3">
    <name type="scientific">Liparis tanakae</name>
    <name type="common">Tanaka's snailfish</name>
    <dbReference type="NCBI Taxonomy" id="230148"/>
    <lineage>
        <taxon>Eukaryota</taxon>
        <taxon>Metazoa</taxon>
        <taxon>Chordata</taxon>
        <taxon>Craniata</taxon>
        <taxon>Vertebrata</taxon>
        <taxon>Euteleostomi</taxon>
        <taxon>Actinopterygii</taxon>
        <taxon>Neopterygii</taxon>
        <taxon>Teleostei</taxon>
        <taxon>Neoteleostei</taxon>
        <taxon>Acanthomorphata</taxon>
        <taxon>Eupercaria</taxon>
        <taxon>Perciformes</taxon>
        <taxon>Cottioidei</taxon>
        <taxon>Cottales</taxon>
        <taxon>Liparidae</taxon>
        <taxon>Liparis</taxon>
    </lineage>
</organism>
<dbReference type="AlphaFoldDB" id="A0A4Z2JF88"/>
<comment type="caution">
    <text evidence="2">The sequence shown here is derived from an EMBL/GenBank/DDBJ whole genome shotgun (WGS) entry which is preliminary data.</text>
</comment>
<gene>
    <name evidence="2" type="ORF">EYF80_000797</name>
</gene>
<keyword evidence="1" id="KW-0472">Membrane</keyword>
<evidence type="ECO:0000313" key="3">
    <source>
        <dbReference type="Proteomes" id="UP000314294"/>
    </source>
</evidence>
<protein>
    <submittedName>
        <fullName evidence="2">Uncharacterized protein</fullName>
    </submittedName>
</protein>
<dbReference type="Proteomes" id="UP000314294">
    <property type="component" value="Unassembled WGS sequence"/>
</dbReference>
<feature type="transmembrane region" description="Helical" evidence="1">
    <location>
        <begin position="136"/>
        <end position="156"/>
    </location>
</feature>
<evidence type="ECO:0000256" key="1">
    <source>
        <dbReference type="SAM" id="Phobius"/>
    </source>
</evidence>
<keyword evidence="1" id="KW-1133">Transmembrane helix</keyword>
<accession>A0A4Z2JF88</accession>
<sequence>MGVPGMPFAWTCSLSLPTVPSSSRELWVPSVTASAGSDSAGSPSPPDSLVSEQRFVGSKQCPVRMIEQGGVDLPSGAGVEGVDGVDGTVLLGVGEVTAPLASWDGPLAGGWTWAWSWGESGSTGGRTAWFSMRAKMTLSICVSVALAVVWLMRFLLAR</sequence>
<evidence type="ECO:0000313" key="2">
    <source>
        <dbReference type="EMBL" id="TNN88919.1"/>
    </source>
</evidence>
<keyword evidence="3" id="KW-1185">Reference proteome</keyword>